<comment type="caution">
    <text evidence="1">The sequence shown here is derived from an EMBL/GenBank/DDBJ whole genome shotgun (WGS) entry which is preliminary data.</text>
</comment>
<gene>
    <name evidence="1" type="ORF">MM213_20540</name>
</gene>
<name>A0ABS9VHM4_9BACT</name>
<protein>
    <submittedName>
        <fullName evidence="1">Uncharacterized protein</fullName>
    </submittedName>
</protein>
<accession>A0ABS9VHM4</accession>
<keyword evidence="2" id="KW-1185">Reference proteome</keyword>
<dbReference type="EMBL" id="JAKZGO010000054">
    <property type="protein sequence ID" value="MCH7415901.1"/>
    <property type="molecule type" value="Genomic_DNA"/>
</dbReference>
<dbReference type="Proteomes" id="UP001165430">
    <property type="component" value="Unassembled WGS sequence"/>
</dbReference>
<evidence type="ECO:0000313" key="1">
    <source>
        <dbReference type="EMBL" id="MCH7415901.1"/>
    </source>
</evidence>
<organism evidence="1 2">
    <name type="scientific">Belliella alkalica</name>
    <dbReference type="NCBI Taxonomy" id="1730871"/>
    <lineage>
        <taxon>Bacteria</taxon>
        <taxon>Pseudomonadati</taxon>
        <taxon>Bacteroidota</taxon>
        <taxon>Cytophagia</taxon>
        <taxon>Cytophagales</taxon>
        <taxon>Cyclobacteriaceae</taxon>
        <taxon>Belliella</taxon>
    </lineage>
</organism>
<reference evidence="1" key="1">
    <citation type="submission" date="2022-03" db="EMBL/GenBank/DDBJ databases">
        <title>De novo assembled genomes of Belliella spp. (Cyclobacteriaceae) strains.</title>
        <authorList>
            <person name="Szabo A."/>
            <person name="Korponai K."/>
            <person name="Felfoldi T."/>
        </authorList>
    </citation>
    <scope>NUCLEOTIDE SEQUENCE</scope>
    <source>
        <strain evidence="1">DSM 111903</strain>
    </source>
</reference>
<dbReference type="RefSeq" id="WP_241414760.1">
    <property type="nucleotide sequence ID" value="NZ_JAKZGO010000054.1"/>
</dbReference>
<proteinExistence type="predicted"/>
<evidence type="ECO:0000313" key="2">
    <source>
        <dbReference type="Proteomes" id="UP001165430"/>
    </source>
</evidence>
<sequence length="151" mass="17880">MKALTLIQIIILLVSSPTPVFDKEVQEVFILVERNADVRSRIYYLEKDMHHSVRINFDTPNYSAHMMHISSKANHFNYSHEEIEISKKEMINSKVLFAEKLTFMEWSELEQIGLNQKIYMIFQEDYLSKERFVLNHKFKALEVRVTVDGPI</sequence>